<dbReference type="GO" id="GO:0030313">
    <property type="term" value="C:cell envelope"/>
    <property type="evidence" value="ECO:0007669"/>
    <property type="project" value="UniProtKB-SubCell"/>
</dbReference>
<dbReference type="GO" id="GO:0046872">
    <property type="term" value="F:metal ion binding"/>
    <property type="evidence" value="ECO:0007669"/>
    <property type="project" value="UniProtKB-KW"/>
</dbReference>
<comment type="similarity">
    <text evidence="5">Belongs to the bacterial solute-binding protein 9 family.</text>
</comment>
<dbReference type="PRINTS" id="PR00690">
    <property type="entry name" value="ADHESNFAMILY"/>
</dbReference>
<dbReference type="InterPro" id="IPR006127">
    <property type="entry name" value="ZnuA-like"/>
</dbReference>
<proteinExistence type="inferred from homology"/>
<dbReference type="PROSITE" id="PS51257">
    <property type="entry name" value="PROKAR_LIPOPROTEIN"/>
    <property type="match status" value="1"/>
</dbReference>
<dbReference type="PANTHER" id="PTHR42953">
    <property type="entry name" value="HIGH-AFFINITY ZINC UPTAKE SYSTEM PROTEIN ZNUA-RELATED"/>
    <property type="match status" value="1"/>
</dbReference>
<gene>
    <name evidence="7" type="ORF">FC26_GL000124</name>
</gene>
<keyword evidence="4 6" id="KW-0732">Signal</keyword>
<evidence type="ECO:0000256" key="2">
    <source>
        <dbReference type="ARBA" id="ARBA00022448"/>
    </source>
</evidence>
<dbReference type="SUPFAM" id="SSF53807">
    <property type="entry name" value="Helical backbone' metal receptor"/>
    <property type="match status" value="1"/>
</dbReference>
<evidence type="ECO:0000313" key="8">
    <source>
        <dbReference type="Proteomes" id="UP000051733"/>
    </source>
</evidence>
<dbReference type="InterPro" id="IPR006129">
    <property type="entry name" value="AdhesinB"/>
</dbReference>
<dbReference type="PRINTS" id="PR00691">
    <property type="entry name" value="ADHESINB"/>
</dbReference>
<dbReference type="GO" id="GO:0007155">
    <property type="term" value="P:cell adhesion"/>
    <property type="evidence" value="ECO:0007669"/>
    <property type="project" value="InterPro"/>
</dbReference>
<evidence type="ECO:0000313" key="7">
    <source>
        <dbReference type="EMBL" id="KRM60955.1"/>
    </source>
</evidence>
<sequence length="310" mass="34656">MIMILVKFRKILLALVAVVMLGVVAAGCGQTTDKGVTQVTNRKIRVVTTTDFYGEVAKAVVGNRGTVTAVIHNPAVDPHDYEPTTKVASEVSKADLVVANGLNYDAWMTKLTRNSHHSEYIRVGEDVLNKKTGANPHIWYQPTTMAKYATYLATELGKVQPKSKAYFQRNAKRYIQSLKPVNQQIKQLKQDRAQQATREVYVSEPVFDYAIQALGYHVGNHSFEEAVEKGTDPSPKAIHAMQDGIKARKIAFFVDNKQVSSKTVRNFVTLAKQNDIPVLKVTETLPANMTYKQWMLSQYQDLAQILAQNK</sequence>
<protein>
    <submittedName>
        <fullName evidence="7">Metal ion ABC transporter periplasmic protein</fullName>
    </submittedName>
</protein>
<evidence type="ECO:0000256" key="4">
    <source>
        <dbReference type="ARBA" id="ARBA00022729"/>
    </source>
</evidence>
<evidence type="ECO:0000256" key="6">
    <source>
        <dbReference type="SAM" id="SignalP"/>
    </source>
</evidence>
<organism evidence="7 8">
    <name type="scientific">Paucilactobacillus vaccinostercus DSM 20634</name>
    <dbReference type="NCBI Taxonomy" id="1423813"/>
    <lineage>
        <taxon>Bacteria</taxon>
        <taxon>Bacillati</taxon>
        <taxon>Bacillota</taxon>
        <taxon>Bacilli</taxon>
        <taxon>Lactobacillales</taxon>
        <taxon>Lactobacillaceae</taxon>
        <taxon>Paucilactobacillus</taxon>
    </lineage>
</organism>
<comment type="caution">
    <text evidence="7">The sequence shown here is derived from an EMBL/GenBank/DDBJ whole genome shotgun (WGS) entry which is preliminary data.</text>
</comment>
<dbReference type="EMBL" id="AYYY01000057">
    <property type="protein sequence ID" value="KRM60955.1"/>
    <property type="molecule type" value="Genomic_DNA"/>
</dbReference>
<dbReference type="Gene3D" id="3.40.50.1980">
    <property type="entry name" value="Nitrogenase molybdenum iron protein domain"/>
    <property type="match status" value="2"/>
</dbReference>
<keyword evidence="2 5" id="KW-0813">Transport</keyword>
<evidence type="ECO:0000256" key="3">
    <source>
        <dbReference type="ARBA" id="ARBA00022723"/>
    </source>
</evidence>
<accession>A0A0R2AA79</accession>
<feature type="chain" id="PRO_5006414793" evidence="6">
    <location>
        <begin position="26"/>
        <end position="310"/>
    </location>
</feature>
<keyword evidence="8" id="KW-1185">Reference proteome</keyword>
<evidence type="ECO:0000256" key="5">
    <source>
        <dbReference type="RuleBase" id="RU003512"/>
    </source>
</evidence>
<dbReference type="InterPro" id="IPR050492">
    <property type="entry name" value="Bact_metal-bind_prot9"/>
</dbReference>
<dbReference type="Proteomes" id="UP000051733">
    <property type="component" value="Unassembled WGS sequence"/>
</dbReference>
<comment type="subcellular location">
    <subcellularLocation>
        <location evidence="1">Cell envelope</location>
    </subcellularLocation>
</comment>
<dbReference type="PATRIC" id="fig|1423813.3.peg.131"/>
<reference evidence="7 8" key="1">
    <citation type="journal article" date="2015" name="Genome Announc.">
        <title>Expanding the biotechnology potential of lactobacilli through comparative genomics of 213 strains and associated genera.</title>
        <authorList>
            <person name="Sun Z."/>
            <person name="Harris H.M."/>
            <person name="McCann A."/>
            <person name="Guo C."/>
            <person name="Argimon S."/>
            <person name="Zhang W."/>
            <person name="Yang X."/>
            <person name="Jeffery I.B."/>
            <person name="Cooney J.C."/>
            <person name="Kagawa T.F."/>
            <person name="Liu W."/>
            <person name="Song Y."/>
            <person name="Salvetti E."/>
            <person name="Wrobel A."/>
            <person name="Rasinkangas P."/>
            <person name="Parkhill J."/>
            <person name="Rea M.C."/>
            <person name="O'Sullivan O."/>
            <person name="Ritari J."/>
            <person name="Douillard F.P."/>
            <person name="Paul Ross R."/>
            <person name="Yang R."/>
            <person name="Briner A.E."/>
            <person name="Felis G.E."/>
            <person name="de Vos W.M."/>
            <person name="Barrangou R."/>
            <person name="Klaenhammer T.R."/>
            <person name="Caufield P.W."/>
            <person name="Cui Y."/>
            <person name="Zhang H."/>
            <person name="O'Toole P.W."/>
        </authorList>
    </citation>
    <scope>NUCLEOTIDE SEQUENCE [LARGE SCALE GENOMIC DNA]</scope>
    <source>
        <strain evidence="7 8">DSM 20634</strain>
    </source>
</reference>
<dbReference type="PANTHER" id="PTHR42953:SF1">
    <property type="entry name" value="METAL-BINDING PROTEIN HI_0362-RELATED"/>
    <property type="match status" value="1"/>
</dbReference>
<dbReference type="STRING" id="1423813.FC26_GL000124"/>
<dbReference type="Pfam" id="PF01297">
    <property type="entry name" value="ZnuA"/>
    <property type="match status" value="1"/>
</dbReference>
<feature type="signal peptide" evidence="6">
    <location>
        <begin position="1"/>
        <end position="25"/>
    </location>
</feature>
<name>A0A0R2AA79_9LACO</name>
<evidence type="ECO:0000256" key="1">
    <source>
        <dbReference type="ARBA" id="ARBA00004196"/>
    </source>
</evidence>
<dbReference type="GO" id="GO:0030001">
    <property type="term" value="P:metal ion transport"/>
    <property type="evidence" value="ECO:0007669"/>
    <property type="project" value="InterPro"/>
</dbReference>
<keyword evidence="3" id="KW-0479">Metal-binding</keyword>
<dbReference type="AlphaFoldDB" id="A0A0R2AA79"/>
<dbReference type="InterPro" id="IPR006128">
    <property type="entry name" value="Lipoprotein_PsaA-like"/>
</dbReference>